<keyword evidence="1" id="KW-1133">Transmembrane helix</keyword>
<organism evidence="2">
    <name type="scientific">Siphoviridae sp. ctksc2</name>
    <dbReference type="NCBI Taxonomy" id="2825645"/>
    <lineage>
        <taxon>Viruses</taxon>
        <taxon>Duplodnaviria</taxon>
        <taxon>Heunggongvirae</taxon>
        <taxon>Uroviricota</taxon>
        <taxon>Caudoviricetes</taxon>
    </lineage>
</organism>
<evidence type="ECO:0000256" key="1">
    <source>
        <dbReference type="SAM" id="Phobius"/>
    </source>
</evidence>
<accession>A0A8S5URU6</accession>
<evidence type="ECO:0000313" key="2">
    <source>
        <dbReference type="EMBL" id="DAF97199.1"/>
    </source>
</evidence>
<protein>
    <submittedName>
        <fullName evidence="2">Uncharacterized protein</fullName>
    </submittedName>
</protein>
<keyword evidence="1" id="KW-0812">Transmembrane</keyword>
<proteinExistence type="predicted"/>
<sequence length="60" mass="6655">MTLVTMSLLLLCALFACLGYAVWMLAIPVWARVLLEVVVVFFGTLALFVMTSRAVEAFSR</sequence>
<keyword evidence="1" id="KW-0472">Membrane</keyword>
<dbReference type="EMBL" id="BK016127">
    <property type="protein sequence ID" value="DAF97199.1"/>
    <property type="molecule type" value="Genomic_DNA"/>
</dbReference>
<reference evidence="2" key="1">
    <citation type="journal article" date="2021" name="Proc. Natl. Acad. Sci. U.S.A.">
        <title>A Catalog of Tens of Thousands of Viruses from Human Metagenomes Reveals Hidden Associations with Chronic Diseases.</title>
        <authorList>
            <person name="Tisza M.J."/>
            <person name="Buck C.B."/>
        </authorList>
    </citation>
    <scope>NUCLEOTIDE SEQUENCE</scope>
    <source>
        <strain evidence="2">Ctksc2</strain>
    </source>
</reference>
<name>A0A8S5URU6_9CAUD</name>
<feature type="transmembrane region" description="Helical" evidence="1">
    <location>
        <begin position="29"/>
        <end position="50"/>
    </location>
</feature>